<reference evidence="2 3" key="1">
    <citation type="submission" date="2013-11" db="EMBL/GenBank/DDBJ databases">
        <title>Single cell genomics of uncultured Tannerella BU063 (oral taxon 286).</title>
        <authorList>
            <person name="Beall C.J."/>
            <person name="Campbell A.G."/>
            <person name="Griffen A.L."/>
            <person name="Podar M."/>
            <person name="Leys E.J."/>
        </authorList>
    </citation>
    <scope>NUCLEOTIDE SEQUENCE [LARGE SCALE GENOMIC DNA]</scope>
    <source>
        <strain evidence="2">Cell 2</strain>
    </source>
</reference>
<protein>
    <recommendedName>
        <fullName evidence="4">Porin</fullName>
    </recommendedName>
</protein>
<dbReference type="Proteomes" id="UP000018837">
    <property type="component" value="Unassembled WGS sequence"/>
</dbReference>
<feature type="compositionally biased region" description="Basic and acidic residues" evidence="1">
    <location>
        <begin position="294"/>
        <end position="318"/>
    </location>
</feature>
<accession>W2C4C2</accession>
<evidence type="ECO:0008006" key="4">
    <source>
        <dbReference type="Google" id="ProtNLM"/>
    </source>
</evidence>
<dbReference type="AlphaFoldDB" id="W2C4C2"/>
<dbReference type="Pfam" id="PF14121">
    <property type="entry name" value="Porin_10"/>
    <property type="match status" value="1"/>
</dbReference>
<feature type="region of interest" description="Disordered" evidence="1">
    <location>
        <begin position="294"/>
        <end position="338"/>
    </location>
</feature>
<organism evidence="2 3">
    <name type="scientific">Tannerella sp. oral taxon BU063 isolate Cell 2</name>
    <dbReference type="NCBI Taxonomy" id="1411148"/>
    <lineage>
        <taxon>Bacteria</taxon>
        <taxon>Pseudomonadati</taxon>
        <taxon>Bacteroidota</taxon>
        <taxon>Bacteroidia</taxon>
        <taxon>Bacteroidales</taxon>
        <taxon>Tannerellaceae</taxon>
        <taxon>Tannerella</taxon>
    </lineage>
</organism>
<gene>
    <name evidence="2" type="ORF">N425_10335</name>
</gene>
<evidence type="ECO:0000313" key="2">
    <source>
        <dbReference type="EMBL" id="ETK01322.1"/>
    </source>
</evidence>
<dbReference type="EMBL" id="AYUF01000485">
    <property type="protein sequence ID" value="ETK01322.1"/>
    <property type="molecule type" value="Genomic_DNA"/>
</dbReference>
<name>W2C4C2_9BACT</name>
<comment type="caution">
    <text evidence="2">The sequence shown here is derived from an EMBL/GenBank/DDBJ whole genome shotgun (WGS) entry which is preliminary data.</text>
</comment>
<evidence type="ECO:0000256" key="1">
    <source>
        <dbReference type="SAM" id="MobiDB-lite"/>
    </source>
</evidence>
<dbReference type="InterPro" id="IPR025631">
    <property type="entry name" value="Porin_10"/>
</dbReference>
<dbReference type="PATRIC" id="fig|1411148.3.peg.1669"/>
<evidence type="ECO:0000313" key="3">
    <source>
        <dbReference type="Proteomes" id="UP000018837"/>
    </source>
</evidence>
<proteinExistence type="predicted"/>
<sequence>MKYSIYTFTFLLGILYITAVSAQDRTRSRGDRGGRRFSLAMRNAAQAADSLLSPDSARIGVARINAYRLTDKLGDPYIAPMDTDRLNTADHTLMESRSLAGAYTANMGAPFQSRIFSGRSEARDFIFADAFDGDILTPTNAYFYDVKVPYTNILYTRAGGSTKREEQLRGVITGNFGRRINLGADFNYTYSRGQYTSNNNKLLSYRLFGSYRSDRYEAFAHIRNLNFVTNENGGLTDDRYITDPDNFEDGRRGVDSKSFPTRFTETYNRLRGRDFFLTHRYNLGFYRRMTADEADRKRKRDERREKIRQLNVEKEGTADVRPLTPRSQDDTPDDDGGLHADEVFVPVASIIHTFEWEDFRRRFISNDAGIDTCYTHRFDTTTAHPDDLQSARTFRNTFALSLREGFQKWAQIGLTAYISFENRRFEMPGDTARGVFQGRTKTDEYAAFLGAELSRTRSEWLTFRARGEFGLLGNDIGEIRLMGHVASRFRVFGREASIRAEGAFQNLGAPFYQRHFHSRYFMWDNDLHNTQRIYVGGVAEWEQTRTRISAGVENVTNYVYFGTDGRPAQYTGSLQIVTARLRQDFRYRAFGWDNEIIYQATGHDDIVPLPRLALYSNAYVVIHPVRVLTLQLGADVRYFTAYHAPYYEPATQQFQNQSEIKVGNYPLINAYANFHLRQARFFVMAYNLGRLFTDPRYFSLPHYPLNPMVIKLGIAVTFNN</sequence>